<protein>
    <submittedName>
        <fullName evidence="1">Uncharacterized protein</fullName>
    </submittedName>
</protein>
<proteinExistence type="predicted"/>
<gene>
    <name evidence="1" type="ORF">PXEA_LOCUS10527</name>
</gene>
<evidence type="ECO:0000313" key="1">
    <source>
        <dbReference type="EMBL" id="VEL17087.1"/>
    </source>
</evidence>
<dbReference type="AlphaFoldDB" id="A0A448WPS4"/>
<dbReference type="OrthoDB" id="31183at2759"/>
<organism evidence="1 2">
    <name type="scientific">Protopolystoma xenopodis</name>
    <dbReference type="NCBI Taxonomy" id="117903"/>
    <lineage>
        <taxon>Eukaryota</taxon>
        <taxon>Metazoa</taxon>
        <taxon>Spiralia</taxon>
        <taxon>Lophotrochozoa</taxon>
        <taxon>Platyhelminthes</taxon>
        <taxon>Monogenea</taxon>
        <taxon>Polyopisthocotylea</taxon>
        <taxon>Polystomatidea</taxon>
        <taxon>Polystomatidae</taxon>
        <taxon>Protopolystoma</taxon>
    </lineage>
</organism>
<name>A0A448WPS4_9PLAT</name>
<evidence type="ECO:0000313" key="2">
    <source>
        <dbReference type="Proteomes" id="UP000784294"/>
    </source>
</evidence>
<dbReference type="Proteomes" id="UP000784294">
    <property type="component" value="Unassembled WGS sequence"/>
</dbReference>
<keyword evidence="2" id="KW-1185">Reference proteome</keyword>
<comment type="caution">
    <text evidence="1">The sequence shown here is derived from an EMBL/GenBank/DDBJ whole genome shotgun (WGS) entry which is preliminary data.</text>
</comment>
<dbReference type="EMBL" id="CAAALY010031024">
    <property type="protein sequence ID" value="VEL17087.1"/>
    <property type="molecule type" value="Genomic_DNA"/>
</dbReference>
<accession>A0A448WPS4</accession>
<sequence>MLYLIEPIKFFIQYNNLLIFPSCFLPPNQAALTLLLSLLEANSRVRGLIANGSVITINWSTSFSFEATKPPASHSSKSPKGYRLALELLRFTFKFSQMDLISATGANPDRASSSLKECLLTFKKIRSILLSATEAHGLLSSILELLQDAVFHSDWLLVTGGLIFVASYCSRASYTHTLSEHISNTASSNRRRKRCTFSKSNSFDDTSSHVLTTETVNDNQSARIRQALLALDVAQPDLLFLLATLGLALPSHDLCLTKAPQQQQQSSGTTSICSNSIFEDVERAGQRAATSILAAAPSREVRLRLAGQIATIWLMNKDVSKSFNSNSCAKTRRSSLRLTEETSQVIRMVSSLRRIFSLCRILEQ</sequence>
<reference evidence="1" key="1">
    <citation type="submission" date="2018-11" db="EMBL/GenBank/DDBJ databases">
        <authorList>
            <consortium name="Pathogen Informatics"/>
        </authorList>
    </citation>
    <scope>NUCLEOTIDE SEQUENCE</scope>
</reference>